<dbReference type="EMBL" id="VWEQ01000007">
    <property type="protein sequence ID" value="KAA4753252.1"/>
    <property type="molecule type" value="Genomic_DNA"/>
</dbReference>
<reference evidence="1 2" key="1">
    <citation type="journal article" date="2019" name="Nat. Med.">
        <title>A library of human gut bacterial isolates paired with longitudinal multiomics data enables mechanistic microbiome research.</title>
        <authorList>
            <person name="Poyet M."/>
            <person name="Groussin M."/>
            <person name="Gibbons S.M."/>
            <person name="Avila-Pacheco J."/>
            <person name="Jiang X."/>
            <person name="Kearney S.M."/>
            <person name="Perrotta A.R."/>
            <person name="Berdy B."/>
            <person name="Zhao S."/>
            <person name="Lieberman T.D."/>
            <person name="Swanson P.K."/>
            <person name="Smith M."/>
            <person name="Roesemann S."/>
            <person name="Alexander J.E."/>
            <person name="Rich S.A."/>
            <person name="Livny J."/>
            <person name="Vlamakis H."/>
            <person name="Clish C."/>
            <person name="Bullock K."/>
            <person name="Deik A."/>
            <person name="Scott J."/>
            <person name="Pierce K.A."/>
            <person name="Xavier R.J."/>
            <person name="Alm E.J."/>
        </authorList>
    </citation>
    <scope>NUCLEOTIDE SEQUENCE [LARGE SCALE GENOMIC DNA]</scope>
    <source>
        <strain evidence="1 2">BIOML-A106</strain>
    </source>
</reference>
<evidence type="ECO:0000313" key="1">
    <source>
        <dbReference type="EMBL" id="KAA4753252.1"/>
    </source>
</evidence>
<sequence length="97" mass="11398">MLPFYLFQHVHFRRATRKKSFFFPLRNNYNICNKGKHIEIFQKEVSIFSTCLRLSEQMLTSFSENTGTSRPKHRLSDIKSLLSEEKRPCFGTSAPPV</sequence>
<comment type="caution">
    <text evidence="1">The sequence shown here is derived from an EMBL/GenBank/DDBJ whole genome shotgun (WGS) entry which is preliminary data.</text>
</comment>
<dbReference type="AlphaFoldDB" id="A0A5M5P071"/>
<dbReference type="Proteomes" id="UP000479773">
    <property type="component" value="Unassembled WGS sequence"/>
</dbReference>
<gene>
    <name evidence="1" type="ORF">F3B44_09780</name>
</gene>
<protein>
    <submittedName>
        <fullName evidence="1">Uncharacterized protein</fullName>
    </submittedName>
</protein>
<organism evidence="1 2">
    <name type="scientific">Bacteroides fragilis</name>
    <dbReference type="NCBI Taxonomy" id="817"/>
    <lineage>
        <taxon>Bacteria</taxon>
        <taxon>Pseudomonadati</taxon>
        <taxon>Bacteroidota</taxon>
        <taxon>Bacteroidia</taxon>
        <taxon>Bacteroidales</taxon>
        <taxon>Bacteroidaceae</taxon>
        <taxon>Bacteroides</taxon>
    </lineage>
</organism>
<accession>A0A5M5P071</accession>
<proteinExistence type="predicted"/>
<name>A0A5M5P071_BACFG</name>
<evidence type="ECO:0000313" key="2">
    <source>
        <dbReference type="Proteomes" id="UP000479773"/>
    </source>
</evidence>